<proteinExistence type="predicted"/>
<keyword evidence="3" id="KW-1185">Reference proteome</keyword>
<sequence>MALSVRHDGFFFTSAVDQGRAHCYSHKQSKGPAMVQSKAATVDDWLSDLAASDQQVFKHLRAACLQELPNWEERMQWGMPGYGPPGQDNAVSFNAQKRHIAFYAGPTAIERFQERLAGIDCGKGCVRYRNADDIDFDVVRAILRDIHTRGEPMC</sequence>
<reference evidence="2 3" key="1">
    <citation type="submission" date="2021-01" db="EMBL/GenBank/DDBJ databases">
        <title>Biogeographic distribution of Paracoccus.</title>
        <authorList>
            <person name="Hollensteiner J."/>
            <person name="Leineberger J."/>
            <person name="Brinkhoff T."/>
            <person name="Daniel R."/>
        </authorList>
    </citation>
    <scope>NUCLEOTIDE SEQUENCE [LARGE SCALE GENOMIC DNA]</scope>
    <source>
        <strain evidence="2 3">DSM 18447</strain>
    </source>
</reference>
<name>A0ABY7SB82_9RHOB</name>
<dbReference type="RefSeq" id="WP_084203031.1">
    <property type="nucleotide sequence ID" value="NZ_CP067140.1"/>
</dbReference>
<dbReference type="Pfam" id="PF08818">
    <property type="entry name" value="DUF1801"/>
    <property type="match status" value="1"/>
</dbReference>
<evidence type="ECO:0000313" key="2">
    <source>
        <dbReference type="EMBL" id="WCR04303.1"/>
    </source>
</evidence>
<dbReference type="SUPFAM" id="SSF159888">
    <property type="entry name" value="YdhG-like"/>
    <property type="match status" value="1"/>
</dbReference>
<dbReference type="Gene3D" id="3.90.1150.200">
    <property type="match status" value="1"/>
</dbReference>
<accession>A0ABY7SB82</accession>
<feature type="domain" description="YdhG-like" evidence="1">
    <location>
        <begin position="54"/>
        <end position="144"/>
    </location>
</feature>
<dbReference type="EMBL" id="CP067140">
    <property type="protein sequence ID" value="WCR04303.1"/>
    <property type="molecule type" value="Genomic_DNA"/>
</dbReference>
<evidence type="ECO:0000259" key="1">
    <source>
        <dbReference type="Pfam" id="PF08818"/>
    </source>
</evidence>
<gene>
    <name evidence="2" type="ORF">JHX88_06115</name>
</gene>
<dbReference type="InterPro" id="IPR014922">
    <property type="entry name" value="YdhG-like"/>
</dbReference>
<organism evidence="2 3">
    <name type="scientific">Paracoccus saliphilus</name>
    <dbReference type="NCBI Taxonomy" id="405559"/>
    <lineage>
        <taxon>Bacteria</taxon>
        <taxon>Pseudomonadati</taxon>
        <taxon>Pseudomonadota</taxon>
        <taxon>Alphaproteobacteria</taxon>
        <taxon>Rhodobacterales</taxon>
        <taxon>Paracoccaceae</taxon>
        <taxon>Paracoccus</taxon>
    </lineage>
</organism>
<protein>
    <submittedName>
        <fullName evidence="2">DUF1801 domain-containing protein</fullName>
    </submittedName>
</protein>
<dbReference type="Proteomes" id="UP001215549">
    <property type="component" value="Chromosome"/>
</dbReference>
<evidence type="ECO:0000313" key="3">
    <source>
        <dbReference type="Proteomes" id="UP001215549"/>
    </source>
</evidence>